<protein>
    <recommendedName>
        <fullName evidence="5">Elongator complex protein 6</fullName>
    </recommendedName>
</protein>
<dbReference type="PANTHER" id="PTHR16184:SF6">
    <property type="entry name" value="ELONGATOR COMPLEX PROTEIN 6"/>
    <property type="match status" value="1"/>
</dbReference>
<dbReference type="UniPathway" id="UPA00988"/>
<dbReference type="Gene3D" id="3.40.50.300">
    <property type="entry name" value="P-loop containing nucleotide triphosphate hydrolases"/>
    <property type="match status" value="1"/>
</dbReference>
<comment type="similarity">
    <text evidence="2">Belongs to the ELP6 family.</text>
</comment>
<name>U1GDZ3_ENDPU</name>
<dbReference type="InterPro" id="IPR027417">
    <property type="entry name" value="P-loop_NTPase"/>
</dbReference>
<gene>
    <name evidence="3" type="ORF">EPUS_05485</name>
</gene>
<organism evidence="3 4">
    <name type="scientific">Endocarpon pusillum (strain Z07020 / HMAS-L-300199)</name>
    <name type="common">Lichen-forming fungus</name>
    <dbReference type="NCBI Taxonomy" id="1263415"/>
    <lineage>
        <taxon>Eukaryota</taxon>
        <taxon>Fungi</taxon>
        <taxon>Dikarya</taxon>
        <taxon>Ascomycota</taxon>
        <taxon>Pezizomycotina</taxon>
        <taxon>Eurotiomycetes</taxon>
        <taxon>Chaetothyriomycetidae</taxon>
        <taxon>Verrucariales</taxon>
        <taxon>Verrucariaceae</taxon>
        <taxon>Endocarpon</taxon>
    </lineage>
</organism>
<reference evidence="4" key="1">
    <citation type="journal article" date="2014" name="BMC Genomics">
        <title>Genome characteristics reveal the impact of lichenization on lichen-forming fungus Endocarpon pusillum Hedwig (Verrucariales, Ascomycota).</title>
        <authorList>
            <person name="Wang Y.-Y."/>
            <person name="Liu B."/>
            <person name="Zhang X.-Y."/>
            <person name="Zhou Q.-M."/>
            <person name="Zhang T."/>
            <person name="Li H."/>
            <person name="Yu Y.-F."/>
            <person name="Zhang X.-L."/>
            <person name="Hao X.-Y."/>
            <person name="Wang M."/>
            <person name="Wang L."/>
            <person name="Wei J.-C."/>
        </authorList>
    </citation>
    <scope>NUCLEOTIDE SEQUENCE [LARGE SCALE GENOMIC DNA]</scope>
    <source>
        <strain evidence="4">Z07020 / HMAS-L-300199</strain>
    </source>
</reference>
<dbReference type="GO" id="GO:0002098">
    <property type="term" value="P:tRNA wobble uridine modification"/>
    <property type="evidence" value="ECO:0007669"/>
    <property type="project" value="InterPro"/>
</dbReference>
<evidence type="ECO:0000256" key="1">
    <source>
        <dbReference type="ARBA" id="ARBA00005043"/>
    </source>
</evidence>
<dbReference type="Proteomes" id="UP000019373">
    <property type="component" value="Unassembled WGS sequence"/>
</dbReference>
<dbReference type="GeneID" id="19240435"/>
<evidence type="ECO:0000256" key="2">
    <source>
        <dbReference type="ARBA" id="ARBA00008837"/>
    </source>
</evidence>
<comment type="pathway">
    <text evidence="1">tRNA modification; 5-methoxycarbonylmethyl-2-thiouridine-tRNA biosynthesis.</text>
</comment>
<keyword evidence="4" id="KW-1185">Reference proteome</keyword>
<evidence type="ECO:0008006" key="5">
    <source>
        <dbReference type="Google" id="ProtNLM"/>
    </source>
</evidence>
<dbReference type="GO" id="GO:0033588">
    <property type="term" value="C:elongator holoenzyme complex"/>
    <property type="evidence" value="ECO:0007669"/>
    <property type="project" value="InterPro"/>
</dbReference>
<sequence>MPTPIPSNLSPLLKLPAPGSLTLITSVLDATSNWLLLRYIYAALRPENQDGHATTAARVAVGANEETTHDKNKDLKVILISFLRPFELWREMGKKIGLDLPSLLSASNPRLIYIDAFTHLSYPPSTPTPPLPHQPHANIHTLAPLTTLATLESRLLSLIPTHLPLQNYVLVLDSPDLLLAASPPTANIAPLTLSSLLLTLRSRSCIHSTVLTLSADGPLLHNGANAAATPLELSHREFVSGMAHQAERVVQLRGLDTGAARDVSGVLRFSNGGGAAAAGLEETEGGEAGVKEEGEWLYQVKGDGSVRVWTRGE</sequence>
<evidence type="ECO:0000313" key="3">
    <source>
        <dbReference type="EMBL" id="ERF69941.1"/>
    </source>
</evidence>
<dbReference type="HOGENOM" id="CLU_059771_0_0_1"/>
<dbReference type="InterPro" id="IPR018627">
    <property type="entry name" value="ELP6"/>
</dbReference>
<dbReference type="eggNOG" id="ENOG502QSI3">
    <property type="taxonomic scope" value="Eukaryota"/>
</dbReference>
<dbReference type="OMA" id="LYFIQRD"/>
<dbReference type="OrthoDB" id="9995306at2759"/>
<proteinExistence type="inferred from homology"/>
<dbReference type="RefSeq" id="XP_007804441.1">
    <property type="nucleotide sequence ID" value="XM_007806250.1"/>
</dbReference>
<evidence type="ECO:0000313" key="4">
    <source>
        <dbReference type="Proteomes" id="UP000019373"/>
    </source>
</evidence>
<dbReference type="AlphaFoldDB" id="U1GDZ3"/>
<accession>U1GDZ3</accession>
<dbReference type="EMBL" id="KE721373">
    <property type="protein sequence ID" value="ERF69941.1"/>
    <property type="molecule type" value="Genomic_DNA"/>
</dbReference>
<dbReference type="PANTHER" id="PTHR16184">
    <property type="entry name" value="ELONGATOR COMPLEX PROTEIN 6"/>
    <property type="match status" value="1"/>
</dbReference>